<sequence length="390" mass="43323">MSLSQMQVFNKYFMPATIETLAQMVEKFNAASGGAIRLTTEGFEGDFLQESFYAAIHAARRRVDRYASNGTANPTDLTQLKHSTVKVAGGFGPVRYEPSQMTWLNKPTAEGVEVASRNFAEALLQDQLNTSIAALVAAIGNQGAATTVDVSATKKVDYWLQETHDAIDSPHLLEVHAWEVDEGIPDQHGDSRYLHWRHRHLWRAPSCSLALVFDVPRYSPCRSSACLHDHLGRRSSLLRITPAHLEPPRLVAPIAHGFRSAGIVSRDTGLDVSGLPGLVRAADAANDPILSIGRDDLGSDAKHRQTTDLDAFEIDERRLAELLRRRRAGHKWIGRMDLAGQRRHPFEMLPSRRYPAGNLVTREERSNCIHVYASEPGHFAPRIASIFRTA</sequence>
<dbReference type="Proteomes" id="UP000192903">
    <property type="component" value="Unassembled WGS sequence"/>
</dbReference>
<dbReference type="AlphaFoldDB" id="A0A1X7G889"/>
<dbReference type="EMBL" id="FXAF01000011">
    <property type="protein sequence ID" value="SMF65737.1"/>
    <property type="molecule type" value="Genomic_DNA"/>
</dbReference>
<evidence type="ECO:0000313" key="1">
    <source>
        <dbReference type="EMBL" id="SMF65737.1"/>
    </source>
</evidence>
<name>A0A1X7G889_9HYPH</name>
<protein>
    <submittedName>
        <fullName evidence="1">Uncharacterized protein</fullName>
    </submittedName>
</protein>
<evidence type="ECO:0000313" key="2">
    <source>
        <dbReference type="Proteomes" id="UP000192903"/>
    </source>
</evidence>
<gene>
    <name evidence="1" type="ORF">SAMN02982989_3399</name>
</gene>
<accession>A0A1X7G889</accession>
<dbReference type="Pfam" id="PF20036">
    <property type="entry name" value="Gp13-like"/>
    <property type="match status" value="1"/>
</dbReference>
<organism evidence="1 2">
    <name type="scientific">Xaviernesmea oryzae</name>
    <dbReference type="NCBI Taxonomy" id="464029"/>
    <lineage>
        <taxon>Bacteria</taxon>
        <taxon>Pseudomonadati</taxon>
        <taxon>Pseudomonadota</taxon>
        <taxon>Alphaproteobacteria</taxon>
        <taxon>Hyphomicrobiales</taxon>
        <taxon>Rhizobiaceae</taxon>
        <taxon>Rhizobium/Agrobacterium group</taxon>
        <taxon>Xaviernesmea</taxon>
    </lineage>
</organism>
<dbReference type="STRING" id="464029.SAMN02982989_3399"/>
<dbReference type="InterPro" id="IPR045404">
    <property type="entry name" value="Gp13-like"/>
</dbReference>
<proteinExistence type="predicted"/>
<reference evidence="2" key="1">
    <citation type="submission" date="2017-04" db="EMBL/GenBank/DDBJ databases">
        <authorList>
            <person name="Varghese N."/>
            <person name="Submissions S."/>
        </authorList>
    </citation>
    <scope>NUCLEOTIDE SEQUENCE [LARGE SCALE GENOMIC DNA]</scope>
    <source>
        <strain evidence="2">B4P</strain>
    </source>
</reference>
<keyword evidence="2" id="KW-1185">Reference proteome</keyword>